<protein>
    <submittedName>
        <fullName evidence="1">Uncharacterized protein</fullName>
    </submittedName>
</protein>
<evidence type="ECO:0000313" key="2">
    <source>
        <dbReference type="Proteomes" id="UP000283269"/>
    </source>
</evidence>
<organism evidence="1 2">
    <name type="scientific">Psilocybe cyanescens</name>
    <dbReference type="NCBI Taxonomy" id="93625"/>
    <lineage>
        <taxon>Eukaryota</taxon>
        <taxon>Fungi</taxon>
        <taxon>Dikarya</taxon>
        <taxon>Basidiomycota</taxon>
        <taxon>Agaricomycotina</taxon>
        <taxon>Agaricomycetes</taxon>
        <taxon>Agaricomycetidae</taxon>
        <taxon>Agaricales</taxon>
        <taxon>Agaricineae</taxon>
        <taxon>Strophariaceae</taxon>
        <taxon>Psilocybe</taxon>
    </lineage>
</organism>
<sequence length="130" mass="14371">MVSSLRRSKIMVLLPSSASAEPSSSASNSHMMPHQYLILQHYREQCLKRKALLRAARQITPAPIVTTPSPTPMQSHPSLRRTSSSTSLLFPLSQTPLPFILHRPQALCTGHPPSASCPITQHHTYRLTSP</sequence>
<dbReference type="EMBL" id="NHYD01003344">
    <property type="protein sequence ID" value="PPQ80170.1"/>
    <property type="molecule type" value="Genomic_DNA"/>
</dbReference>
<evidence type="ECO:0000313" key="1">
    <source>
        <dbReference type="EMBL" id="PPQ80170.1"/>
    </source>
</evidence>
<dbReference type="AlphaFoldDB" id="A0A409WNV1"/>
<gene>
    <name evidence="1" type="ORF">CVT25_001463</name>
</gene>
<proteinExistence type="predicted"/>
<keyword evidence="2" id="KW-1185">Reference proteome</keyword>
<accession>A0A409WNV1</accession>
<reference evidence="1 2" key="1">
    <citation type="journal article" date="2018" name="Evol. Lett.">
        <title>Horizontal gene cluster transfer increased hallucinogenic mushroom diversity.</title>
        <authorList>
            <person name="Reynolds H.T."/>
            <person name="Vijayakumar V."/>
            <person name="Gluck-Thaler E."/>
            <person name="Korotkin H.B."/>
            <person name="Matheny P.B."/>
            <person name="Slot J.C."/>
        </authorList>
    </citation>
    <scope>NUCLEOTIDE SEQUENCE [LARGE SCALE GENOMIC DNA]</scope>
    <source>
        <strain evidence="1 2">2631</strain>
    </source>
</reference>
<comment type="caution">
    <text evidence="1">The sequence shown here is derived from an EMBL/GenBank/DDBJ whole genome shotgun (WGS) entry which is preliminary data.</text>
</comment>
<dbReference type="Proteomes" id="UP000283269">
    <property type="component" value="Unassembled WGS sequence"/>
</dbReference>
<dbReference type="InParanoid" id="A0A409WNV1"/>
<name>A0A409WNV1_PSICY</name>